<keyword evidence="3" id="KW-1185">Reference proteome</keyword>
<sequence length="197" mass="21464">MNSLLYQKQFQPGSPGMRMTQHFPGQFNPQMLSQPSMVSPLVRPPHISSFAGGIQRSAMGQPMSAGLGGGLMPHPRPQHPLHSQHPLRPPPGPSLVPRGPHQSAMKAEHDLKAKQRADVLQSTQKFFEQQQQLKVPQVNNVSRLDQSSKPPHEAAASNHQSGGLLERPESDKPPLSLGKPVRTGPIKPQAVKPEEGK</sequence>
<dbReference type="OrthoDB" id="1939715at2759"/>
<dbReference type="GO" id="GO:0030154">
    <property type="term" value="P:cell differentiation"/>
    <property type="evidence" value="ECO:0007669"/>
    <property type="project" value="TreeGrafter"/>
</dbReference>
<evidence type="ECO:0000313" key="3">
    <source>
        <dbReference type="Proteomes" id="UP001148018"/>
    </source>
</evidence>
<evidence type="ECO:0000256" key="1">
    <source>
        <dbReference type="SAM" id="MobiDB-lite"/>
    </source>
</evidence>
<dbReference type="EMBL" id="JANIIK010000048">
    <property type="protein sequence ID" value="KAJ3599917.1"/>
    <property type="molecule type" value="Genomic_DNA"/>
</dbReference>
<organism evidence="2 3">
    <name type="scientific">Muraenolepis orangiensis</name>
    <name type="common">Patagonian moray cod</name>
    <dbReference type="NCBI Taxonomy" id="630683"/>
    <lineage>
        <taxon>Eukaryota</taxon>
        <taxon>Metazoa</taxon>
        <taxon>Chordata</taxon>
        <taxon>Craniata</taxon>
        <taxon>Vertebrata</taxon>
        <taxon>Euteleostomi</taxon>
        <taxon>Actinopterygii</taxon>
        <taxon>Neopterygii</taxon>
        <taxon>Teleostei</taxon>
        <taxon>Neoteleostei</taxon>
        <taxon>Acanthomorphata</taxon>
        <taxon>Zeiogadaria</taxon>
        <taxon>Gadariae</taxon>
        <taxon>Gadiformes</taxon>
        <taxon>Muraenolepidoidei</taxon>
        <taxon>Muraenolepididae</taxon>
        <taxon>Muraenolepis</taxon>
    </lineage>
</organism>
<comment type="caution">
    <text evidence="2">The sequence shown here is derived from an EMBL/GenBank/DDBJ whole genome shotgun (WGS) entry which is preliminary data.</text>
</comment>
<dbReference type="InterPro" id="IPR033184">
    <property type="entry name" value="PRRC2"/>
</dbReference>
<gene>
    <name evidence="2" type="ORF">NHX12_033871</name>
</gene>
<feature type="compositionally biased region" description="Basic and acidic residues" evidence="1">
    <location>
        <begin position="106"/>
        <end position="117"/>
    </location>
</feature>
<dbReference type="PANTHER" id="PTHR14038:SF6">
    <property type="entry name" value="PROTEIN PRRC2C"/>
    <property type="match status" value="1"/>
</dbReference>
<dbReference type="AlphaFoldDB" id="A0A9Q0E341"/>
<protein>
    <submittedName>
        <fullName evidence="2">Uncharacterized protein</fullName>
    </submittedName>
</protein>
<feature type="region of interest" description="Disordered" evidence="1">
    <location>
        <begin position="59"/>
        <end position="117"/>
    </location>
</feature>
<name>A0A9Q0E341_9TELE</name>
<proteinExistence type="predicted"/>
<feature type="region of interest" description="Disordered" evidence="1">
    <location>
        <begin position="137"/>
        <end position="197"/>
    </location>
</feature>
<feature type="compositionally biased region" description="Polar residues" evidence="1">
    <location>
        <begin position="137"/>
        <end position="149"/>
    </location>
</feature>
<accession>A0A9Q0E341</accession>
<dbReference type="Proteomes" id="UP001148018">
    <property type="component" value="Unassembled WGS sequence"/>
</dbReference>
<reference evidence="2" key="1">
    <citation type="submission" date="2022-07" db="EMBL/GenBank/DDBJ databases">
        <title>Chromosome-level genome of Muraenolepis orangiensis.</title>
        <authorList>
            <person name="Kim J."/>
        </authorList>
    </citation>
    <scope>NUCLEOTIDE SEQUENCE</scope>
    <source>
        <strain evidence="2">KU_S4_2022</strain>
        <tissue evidence="2">Muscle</tissue>
    </source>
</reference>
<evidence type="ECO:0000313" key="2">
    <source>
        <dbReference type="EMBL" id="KAJ3599917.1"/>
    </source>
</evidence>
<dbReference type="PANTHER" id="PTHR14038">
    <property type="entry name" value="BAT2 HLA-B-ASSOCIATED TRANSCRIPT 2"/>
    <property type="match status" value="1"/>
</dbReference>